<dbReference type="WBParaSite" id="JU765_v2.g6772.t1">
    <property type="protein sequence ID" value="JU765_v2.g6772.t1"/>
    <property type="gene ID" value="JU765_v2.g6772"/>
</dbReference>
<dbReference type="Proteomes" id="UP000887576">
    <property type="component" value="Unplaced"/>
</dbReference>
<evidence type="ECO:0000313" key="2">
    <source>
        <dbReference type="WBParaSite" id="JU765_v2.g6772.t1"/>
    </source>
</evidence>
<proteinExistence type="predicted"/>
<sequence length="434" mass="50440">MPPKFQKKLPPNAVAIQLVGVKDGKNYCVAYDLKDGSVWKKFDLTKEVETDEDWIKIYEALMEECPSKIVKSIFVNMYNMVSHEAICPFMFRIKTLGKERGYSNFNWSTNLVIEFVTELLEAKKKGKRYSLEDHVVVDRYPNLPSTETEVYLLKKQEIGWDVVAGTTGKMVYAGEEYYNDYDSFVGNFCSAKYELHCGNTSIELPIQYQRMPCTIQKKIRFKKCNEIKLTGHFNHLLNCVKQEKQLLIAEKIDVEDEVCIVTLAFDPDCLTGFKIEKDDEDKTLVFSNQNWQLFTFNAPTFIFGKDYCSVDYYKDGLSWKLKDVNGNIKIPFKISFDKEIYIGDAAFEHPEFLMPEMELEKPLIIQAFKKFFPKFNVADEEANKDSEIILKTFEGYRKILPENLVGIFVKSILKLLEEKVGKSINKFRCTFLME</sequence>
<reference evidence="2" key="1">
    <citation type="submission" date="2022-11" db="UniProtKB">
        <authorList>
            <consortium name="WormBaseParasite"/>
        </authorList>
    </citation>
    <scope>IDENTIFICATION</scope>
</reference>
<organism evidence="1 2">
    <name type="scientific">Panagrolaimus sp. JU765</name>
    <dbReference type="NCBI Taxonomy" id="591449"/>
    <lineage>
        <taxon>Eukaryota</taxon>
        <taxon>Metazoa</taxon>
        <taxon>Ecdysozoa</taxon>
        <taxon>Nematoda</taxon>
        <taxon>Chromadorea</taxon>
        <taxon>Rhabditida</taxon>
        <taxon>Tylenchina</taxon>
        <taxon>Panagrolaimomorpha</taxon>
        <taxon>Panagrolaimoidea</taxon>
        <taxon>Panagrolaimidae</taxon>
        <taxon>Panagrolaimus</taxon>
    </lineage>
</organism>
<protein>
    <submittedName>
        <fullName evidence="2">Uncharacterized protein</fullName>
    </submittedName>
</protein>
<accession>A0AC34RHG8</accession>
<evidence type="ECO:0000313" key="1">
    <source>
        <dbReference type="Proteomes" id="UP000887576"/>
    </source>
</evidence>
<name>A0AC34RHG8_9BILA</name>